<keyword evidence="1" id="KW-0812">Transmembrane</keyword>
<dbReference type="RefSeq" id="WP_069691287.1">
    <property type="nucleotide sequence ID" value="NZ_CP017147.1"/>
</dbReference>
<dbReference type="Proteomes" id="UP000094969">
    <property type="component" value="Chromosome"/>
</dbReference>
<dbReference type="KEGG" id="bvv:BHK69_17965"/>
<evidence type="ECO:0000313" key="3">
    <source>
        <dbReference type="Proteomes" id="UP000094969"/>
    </source>
</evidence>
<dbReference type="AlphaFoldDB" id="A0A1D7U3Y4"/>
<feature type="transmembrane region" description="Helical" evidence="1">
    <location>
        <begin position="39"/>
        <end position="64"/>
    </location>
</feature>
<protein>
    <submittedName>
        <fullName evidence="2">Uncharacterized protein</fullName>
    </submittedName>
</protein>
<sequence>MDFALALLLKLMRRVRYVFVALYLVVSAGFLYAEPRSGWTWFIVVAGAVLCLAFWGLVGFWTYAFARRQSRDGRNGTDHG</sequence>
<dbReference type="EMBL" id="CP017147">
    <property type="protein sequence ID" value="AOO82077.1"/>
    <property type="molecule type" value="Genomic_DNA"/>
</dbReference>
<evidence type="ECO:0000256" key="1">
    <source>
        <dbReference type="SAM" id="Phobius"/>
    </source>
</evidence>
<feature type="transmembrane region" description="Helical" evidence="1">
    <location>
        <begin position="15"/>
        <end position="33"/>
    </location>
</feature>
<accession>A0A1D7U3Y4</accession>
<evidence type="ECO:0000313" key="2">
    <source>
        <dbReference type="EMBL" id="AOO82077.1"/>
    </source>
</evidence>
<reference evidence="2 3" key="1">
    <citation type="journal article" date="2015" name="Antonie Van Leeuwenhoek">
        <title>Bosea vaviloviae sp. nov., a new species of slow-growing rhizobia isolated from nodules of the relict species Vavilovia formosa (Stev.) Fed.</title>
        <authorList>
            <person name="Safronova V.I."/>
            <person name="Kuznetsova I.G."/>
            <person name="Sazanova A.L."/>
            <person name="Kimeklis A.K."/>
            <person name="Belimov A.A."/>
            <person name="Andronov E.E."/>
            <person name="Pinaev A.G."/>
            <person name="Chizhevskaya E.P."/>
            <person name="Pukhaev A.R."/>
            <person name="Popov K.P."/>
            <person name="Willems A."/>
            <person name="Tikhonovich I.A."/>
        </authorList>
    </citation>
    <scope>NUCLEOTIDE SEQUENCE [LARGE SCALE GENOMIC DNA]</scope>
    <source>
        <strain evidence="2 3">Vaf18</strain>
    </source>
</reference>
<dbReference type="STRING" id="1526658.BHK69_17965"/>
<gene>
    <name evidence="2" type="ORF">BHK69_17965</name>
</gene>
<dbReference type="OrthoDB" id="8161939at2"/>
<keyword evidence="1" id="KW-1133">Transmembrane helix</keyword>
<keyword evidence="1" id="KW-0472">Membrane</keyword>
<organism evidence="2 3">
    <name type="scientific">Bosea vaviloviae</name>
    <dbReference type="NCBI Taxonomy" id="1526658"/>
    <lineage>
        <taxon>Bacteria</taxon>
        <taxon>Pseudomonadati</taxon>
        <taxon>Pseudomonadota</taxon>
        <taxon>Alphaproteobacteria</taxon>
        <taxon>Hyphomicrobiales</taxon>
        <taxon>Boseaceae</taxon>
        <taxon>Bosea</taxon>
    </lineage>
</organism>
<proteinExistence type="predicted"/>
<keyword evidence="3" id="KW-1185">Reference proteome</keyword>
<name>A0A1D7U3Y4_9HYPH</name>